<proteinExistence type="predicted"/>
<evidence type="ECO:0000313" key="3">
    <source>
        <dbReference type="EMBL" id="RKF81572.1"/>
    </source>
</evidence>
<feature type="signal peptide" evidence="2">
    <location>
        <begin position="1"/>
        <end position="17"/>
    </location>
</feature>
<keyword evidence="2" id="KW-0732">Signal</keyword>
<keyword evidence="1" id="KW-0472">Membrane</keyword>
<dbReference type="Proteomes" id="UP000285405">
    <property type="component" value="Unassembled WGS sequence"/>
</dbReference>
<gene>
    <name evidence="3" type="ORF">GcC1_c1296o5</name>
</gene>
<comment type="caution">
    <text evidence="3">The sequence shown here is derived from an EMBL/GenBank/DDBJ whole genome shotgun (WGS) entry which is preliminary data.</text>
</comment>
<evidence type="ECO:0000313" key="4">
    <source>
        <dbReference type="Proteomes" id="UP000285405"/>
    </source>
</evidence>
<keyword evidence="1" id="KW-0812">Transmembrane</keyword>
<protein>
    <submittedName>
        <fullName evidence="3">Uncharacterized protein</fullName>
    </submittedName>
</protein>
<feature type="chain" id="PRO_5019171826" evidence="2">
    <location>
        <begin position="18"/>
        <end position="56"/>
    </location>
</feature>
<reference evidence="3 4" key="1">
    <citation type="journal article" date="2018" name="BMC Genomics">
        <title>Comparative genome analyses reveal sequence features reflecting distinct modes of host-adaptation between dicot and monocot powdery mildew.</title>
        <authorList>
            <person name="Wu Y."/>
            <person name="Ma X."/>
            <person name="Pan Z."/>
            <person name="Kale S.D."/>
            <person name="Song Y."/>
            <person name="King H."/>
            <person name="Zhang Q."/>
            <person name="Presley C."/>
            <person name="Deng X."/>
            <person name="Wei C.I."/>
            <person name="Xiao S."/>
        </authorList>
    </citation>
    <scope>NUCLEOTIDE SEQUENCE [LARGE SCALE GENOMIC DNA]</scope>
    <source>
        <strain evidence="3">UCSC1</strain>
    </source>
</reference>
<dbReference type="AlphaFoldDB" id="A0A420J455"/>
<keyword evidence="1" id="KW-1133">Transmembrane helix</keyword>
<dbReference type="EMBL" id="MCBR01002470">
    <property type="protein sequence ID" value="RKF81572.1"/>
    <property type="molecule type" value="Genomic_DNA"/>
</dbReference>
<feature type="transmembrane region" description="Helical" evidence="1">
    <location>
        <begin position="33"/>
        <end position="54"/>
    </location>
</feature>
<evidence type="ECO:0000256" key="1">
    <source>
        <dbReference type="SAM" id="Phobius"/>
    </source>
</evidence>
<organism evidence="3 4">
    <name type="scientific">Golovinomyces cichoracearum</name>
    <dbReference type="NCBI Taxonomy" id="62708"/>
    <lineage>
        <taxon>Eukaryota</taxon>
        <taxon>Fungi</taxon>
        <taxon>Dikarya</taxon>
        <taxon>Ascomycota</taxon>
        <taxon>Pezizomycotina</taxon>
        <taxon>Leotiomycetes</taxon>
        <taxon>Erysiphales</taxon>
        <taxon>Erysiphaceae</taxon>
        <taxon>Golovinomyces</taxon>
    </lineage>
</organism>
<evidence type="ECO:0000256" key="2">
    <source>
        <dbReference type="SAM" id="SignalP"/>
    </source>
</evidence>
<sequence>MCRIISHLCLAVTSALASTQFSTFQNINTLRFLHFFISNQSIIYTYGFTFHLLYSL</sequence>
<accession>A0A420J455</accession>
<name>A0A420J455_9PEZI</name>